<evidence type="ECO:0000313" key="2">
    <source>
        <dbReference type="Proteomes" id="UP000660339"/>
    </source>
</evidence>
<accession>A0A8J3PJB8</accession>
<evidence type="ECO:0000313" key="1">
    <source>
        <dbReference type="EMBL" id="GIG18604.1"/>
    </source>
</evidence>
<dbReference type="AlphaFoldDB" id="A0A8J3PJB8"/>
<dbReference type="EMBL" id="BONJ01000041">
    <property type="protein sequence ID" value="GIG18604.1"/>
    <property type="molecule type" value="Genomic_DNA"/>
</dbReference>
<name>A0A8J3PJB8_9ACTN</name>
<comment type="caution">
    <text evidence="1">The sequence shown here is derived from an EMBL/GenBank/DDBJ whole genome shotgun (WGS) entry which is preliminary data.</text>
</comment>
<gene>
    <name evidence="1" type="ORF">Cme02nite_69360</name>
</gene>
<dbReference type="RefSeq" id="WP_166388282.1">
    <property type="nucleotide sequence ID" value="NZ_BAAATT010000004.1"/>
</dbReference>
<protein>
    <submittedName>
        <fullName evidence="1">Uncharacterized protein</fullName>
    </submittedName>
</protein>
<keyword evidence="2" id="KW-1185">Reference proteome</keyword>
<organism evidence="1 2">
    <name type="scientific">Catellatospora methionotrophica</name>
    <dbReference type="NCBI Taxonomy" id="121620"/>
    <lineage>
        <taxon>Bacteria</taxon>
        <taxon>Bacillati</taxon>
        <taxon>Actinomycetota</taxon>
        <taxon>Actinomycetes</taxon>
        <taxon>Micromonosporales</taxon>
        <taxon>Micromonosporaceae</taxon>
        <taxon>Catellatospora</taxon>
    </lineage>
</organism>
<sequence length="139" mass="14193">MTSRELVRPRVLATGTASIATVTTTNVDFGTPDDVKVAVGANFQPGDRLVAVITASTSGTTDTTTFSVQDAPDNAGSIGTPATAVTTGALTGGTGNQYAVVGIQLQAGRPWIRVRATRASGTTDTHVIRVVLLAIPHGF</sequence>
<reference evidence="1" key="1">
    <citation type="submission" date="2021-01" db="EMBL/GenBank/DDBJ databases">
        <title>Whole genome shotgun sequence of Catellatospora methionotrophica NBRC 14553.</title>
        <authorList>
            <person name="Komaki H."/>
            <person name="Tamura T."/>
        </authorList>
    </citation>
    <scope>NUCLEOTIDE SEQUENCE</scope>
    <source>
        <strain evidence="1">NBRC 14553</strain>
    </source>
</reference>
<dbReference type="Proteomes" id="UP000660339">
    <property type="component" value="Unassembled WGS sequence"/>
</dbReference>
<proteinExistence type="predicted"/>